<feature type="DNA-binding region" description="Fork-head" evidence="3">
    <location>
        <begin position="180"/>
        <end position="272"/>
    </location>
</feature>
<dbReference type="OrthoDB" id="5954824at2759"/>
<accession>A0A6P6Y2I7</accession>
<dbReference type="RefSeq" id="XP_027199470.1">
    <property type="nucleotide sequence ID" value="XM_027343669.1"/>
</dbReference>
<evidence type="ECO:0000256" key="1">
    <source>
        <dbReference type="ARBA" id="ARBA00023125"/>
    </source>
</evidence>
<dbReference type="SMART" id="SM00339">
    <property type="entry name" value="FH"/>
    <property type="match status" value="1"/>
</dbReference>
<reference evidence="7" key="1">
    <citation type="submission" date="2025-08" db="UniProtKB">
        <authorList>
            <consortium name="RefSeq"/>
        </authorList>
    </citation>
    <scope>IDENTIFICATION</scope>
    <source>
        <strain evidence="7">Airmid</strain>
    </source>
</reference>
<evidence type="ECO:0000313" key="7">
    <source>
        <dbReference type="RefSeq" id="XP_027199470.1"/>
    </source>
</evidence>
<feature type="compositionally biased region" description="Acidic residues" evidence="4">
    <location>
        <begin position="486"/>
        <end position="497"/>
    </location>
</feature>
<dbReference type="InterPro" id="IPR050211">
    <property type="entry name" value="FOX_domain-containing"/>
</dbReference>
<dbReference type="Proteomes" id="UP000515146">
    <property type="component" value="Unplaced"/>
</dbReference>
<dbReference type="GO" id="GO:0000981">
    <property type="term" value="F:DNA-binding transcription factor activity, RNA polymerase II-specific"/>
    <property type="evidence" value="ECO:0007669"/>
    <property type="project" value="TreeGrafter"/>
</dbReference>
<dbReference type="PANTHER" id="PTHR11829">
    <property type="entry name" value="FORKHEAD BOX PROTEIN"/>
    <property type="match status" value="1"/>
</dbReference>
<dbReference type="AlphaFoldDB" id="A0A6P6Y2I7"/>
<proteinExistence type="predicted"/>
<feature type="region of interest" description="Disordered" evidence="4">
    <location>
        <begin position="273"/>
        <end position="303"/>
    </location>
</feature>
<dbReference type="InterPro" id="IPR047519">
    <property type="entry name" value="FH_FOXQ2-like"/>
</dbReference>
<organism evidence="6 7">
    <name type="scientific">Dermatophagoides pteronyssinus</name>
    <name type="common">European house dust mite</name>
    <dbReference type="NCBI Taxonomy" id="6956"/>
    <lineage>
        <taxon>Eukaryota</taxon>
        <taxon>Metazoa</taxon>
        <taxon>Ecdysozoa</taxon>
        <taxon>Arthropoda</taxon>
        <taxon>Chelicerata</taxon>
        <taxon>Arachnida</taxon>
        <taxon>Acari</taxon>
        <taxon>Acariformes</taxon>
        <taxon>Sarcoptiformes</taxon>
        <taxon>Astigmata</taxon>
        <taxon>Psoroptidia</taxon>
        <taxon>Analgoidea</taxon>
        <taxon>Pyroglyphidae</taxon>
        <taxon>Dermatophagoidinae</taxon>
        <taxon>Dermatophagoides</taxon>
    </lineage>
</organism>
<evidence type="ECO:0000259" key="5">
    <source>
        <dbReference type="PROSITE" id="PS50039"/>
    </source>
</evidence>
<feature type="domain" description="Fork-head" evidence="5">
    <location>
        <begin position="180"/>
        <end position="272"/>
    </location>
</feature>
<dbReference type="InterPro" id="IPR030456">
    <property type="entry name" value="TF_fork_head_CS_2"/>
</dbReference>
<feature type="region of interest" description="Disordered" evidence="4">
    <location>
        <begin position="133"/>
        <end position="178"/>
    </location>
</feature>
<dbReference type="FunFam" id="1.10.10.10:FF:000352">
    <property type="entry name" value="Forkhead box Q2"/>
    <property type="match status" value="1"/>
</dbReference>
<dbReference type="GO" id="GO:0005634">
    <property type="term" value="C:nucleus"/>
    <property type="evidence" value="ECO:0007669"/>
    <property type="project" value="UniProtKB-SubCell"/>
</dbReference>
<dbReference type="CTD" id="43843"/>
<feature type="compositionally biased region" description="Basic residues" evidence="4">
    <location>
        <begin position="161"/>
        <end position="171"/>
    </location>
</feature>
<comment type="subcellular location">
    <subcellularLocation>
        <location evidence="3">Nucleus</location>
    </subcellularLocation>
</comment>
<keyword evidence="6" id="KW-1185">Reference proteome</keyword>
<dbReference type="GO" id="GO:0009653">
    <property type="term" value="P:anatomical structure morphogenesis"/>
    <property type="evidence" value="ECO:0007669"/>
    <property type="project" value="TreeGrafter"/>
</dbReference>
<dbReference type="GO" id="GO:0000978">
    <property type="term" value="F:RNA polymerase II cis-regulatory region sequence-specific DNA binding"/>
    <property type="evidence" value="ECO:0007669"/>
    <property type="project" value="TreeGrafter"/>
</dbReference>
<feature type="region of interest" description="Disordered" evidence="4">
    <location>
        <begin position="1"/>
        <end position="32"/>
    </location>
</feature>
<evidence type="ECO:0000256" key="2">
    <source>
        <dbReference type="ARBA" id="ARBA00023242"/>
    </source>
</evidence>
<dbReference type="PROSITE" id="PS50039">
    <property type="entry name" value="FORK_HEAD_3"/>
    <property type="match status" value="1"/>
</dbReference>
<dbReference type="InParanoid" id="A0A6P6Y2I7"/>
<feature type="compositionally biased region" description="Polar residues" evidence="4">
    <location>
        <begin position="136"/>
        <end position="160"/>
    </location>
</feature>
<dbReference type="PANTHER" id="PTHR11829:SF343">
    <property type="entry name" value="FORK-HEAD DOMAIN-CONTAINING PROTEIN"/>
    <property type="match status" value="1"/>
</dbReference>
<keyword evidence="2 3" id="KW-0539">Nucleus</keyword>
<dbReference type="PRINTS" id="PR00053">
    <property type="entry name" value="FORKHEAD"/>
</dbReference>
<gene>
    <name evidence="7" type="primary">LOC113793620</name>
</gene>
<dbReference type="CDD" id="cd20035">
    <property type="entry name" value="FH_FOXQ2-like"/>
    <property type="match status" value="1"/>
</dbReference>
<dbReference type="SUPFAM" id="SSF46785">
    <property type="entry name" value="Winged helix' DNA-binding domain"/>
    <property type="match status" value="1"/>
</dbReference>
<protein>
    <submittedName>
        <fullName evidence="7">Forkhead box protein A2-A-like</fullName>
    </submittedName>
</protein>
<evidence type="ECO:0000313" key="6">
    <source>
        <dbReference type="Proteomes" id="UP000515146"/>
    </source>
</evidence>
<feature type="compositionally biased region" description="Acidic residues" evidence="4">
    <location>
        <begin position="285"/>
        <end position="300"/>
    </location>
</feature>
<dbReference type="Gene3D" id="1.10.10.10">
    <property type="entry name" value="Winged helix-like DNA-binding domain superfamily/Winged helix DNA-binding domain"/>
    <property type="match status" value="1"/>
</dbReference>
<dbReference type="InterPro" id="IPR018122">
    <property type="entry name" value="TF_fork_head_CS_1"/>
</dbReference>
<evidence type="ECO:0000256" key="3">
    <source>
        <dbReference type="PROSITE-ProRule" id="PRU00089"/>
    </source>
</evidence>
<dbReference type="PROSITE" id="PS00658">
    <property type="entry name" value="FORK_HEAD_2"/>
    <property type="match status" value="1"/>
</dbReference>
<feature type="region of interest" description="Disordered" evidence="4">
    <location>
        <begin position="464"/>
        <end position="502"/>
    </location>
</feature>
<sequence length="550" mass="62046">MDLIKNNVNSSTDMINDHHPHNHNHHLSSSPSSNIIDQQQLIYMNHLLALSNSCLNHNHQRLPPPLPAQTLPSSSSSSSMAATILAQHFTKAHLAAEYQLTKSIQNLHHHNQSSLITNGTSSSSLSLSPAFIGSRPPQSTMVNNNRTTSTKATNGSGNYNRSHHHHHHHSRYSYSHDDHKPQQSYIGLIAMAILSMPDEKMVLADIYQYILDNYSYFRNRGPGWRNSIRHNLSLNDCFMKAGRSANGKGHYWAIHPANLEDFKKGDFRRRKAQRKVRRHMGLSVPDDDDDDDDDDDEDDVVVNGRPILSSPISLVTNRKPSIAATASINRPFTYHHHSIPTLPPPTLPPSTIRPTTQPLLSSSNPIVPTNAAAFFATQQAINFFQTLTNRFAMNQQSQHHQQQQSNNEMNNIYKRLMGYENIKQQNEDLIAEKQQQQRSPLINDNHRSSVTEFSIESLLSSNNSVVHHQNHSNRSNLSPILNDGDVHDDDEDLMNDDLMDKSPSSSIILDQFESISDDNSLKQNPDNDKIVDLDRTSNNLHQQPVNLSKD</sequence>
<dbReference type="KEGG" id="dpte:113793620"/>
<dbReference type="Pfam" id="PF00250">
    <property type="entry name" value="Forkhead"/>
    <property type="match status" value="1"/>
</dbReference>
<dbReference type="InterPro" id="IPR036388">
    <property type="entry name" value="WH-like_DNA-bd_sf"/>
</dbReference>
<keyword evidence="1 3" id="KW-0238">DNA-binding</keyword>
<name>A0A6P6Y2I7_DERPT</name>
<feature type="compositionally biased region" description="Low complexity" evidence="4">
    <location>
        <begin position="464"/>
        <end position="476"/>
    </location>
</feature>
<dbReference type="GO" id="GO:0030154">
    <property type="term" value="P:cell differentiation"/>
    <property type="evidence" value="ECO:0007669"/>
    <property type="project" value="TreeGrafter"/>
</dbReference>
<dbReference type="PROSITE" id="PS00657">
    <property type="entry name" value="FORK_HEAD_1"/>
    <property type="match status" value="1"/>
</dbReference>
<dbReference type="InterPro" id="IPR001766">
    <property type="entry name" value="Fork_head_dom"/>
</dbReference>
<dbReference type="InterPro" id="IPR036390">
    <property type="entry name" value="WH_DNA-bd_sf"/>
</dbReference>
<evidence type="ECO:0000256" key="4">
    <source>
        <dbReference type="SAM" id="MobiDB-lite"/>
    </source>
</evidence>
<feature type="compositionally biased region" description="Polar residues" evidence="4">
    <location>
        <begin position="1"/>
        <end position="14"/>
    </location>
</feature>